<accession>A0A1F4UK84</accession>
<comment type="caution">
    <text evidence="2">The sequence shown here is derived from an EMBL/GenBank/DDBJ whole genome shotgun (WGS) entry which is preliminary data.</text>
</comment>
<organism evidence="2 3">
    <name type="scientific">candidate division WWE3 bacterium RBG_19FT_COMBO_34_6</name>
    <dbReference type="NCBI Taxonomy" id="1802612"/>
    <lineage>
        <taxon>Bacteria</taxon>
        <taxon>Katanobacteria</taxon>
    </lineage>
</organism>
<protein>
    <recommendedName>
        <fullName evidence="1">Replication-associated protein G2P N-terminal domain-containing protein</fullName>
    </recommendedName>
</protein>
<dbReference type="Proteomes" id="UP000178615">
    <property type="component" value="Unassembled WGS sequence"/>
</dbReference>
<evidence type="ECO:0000313" key="2">
    <source>
        <dbReference type="EMBL" id="OGC45220.1"/>
    </source>
</evidence>
<gene>
    <name evidence="2" type="ORF">A2V49_01285</name>
</gene>
<proteinExistence type="predicted"/>
<sequence length="376" mass="44019">MIDSLRFKVFIDEETKGVVMQKSIEKKEIKPRPSYMSDLDDFAEVDERKRSYFARPFVLDVSYQLYVSLYKENLYIEFSAPKVIWGSNIFMMYPDKLVDCLNKVKANVEGYYTIILPSIEEWILQRLDICYAWKLPTNEEAEKAIITLSSYDFPRKKKNIIANESVVYHGNPCKVKFYLKQPEYKAHSMGKLKKWTYAYTNAHKMLDACKGILRFEVSMKKKQIKQEFGELDSTCKRLTYEAIETMLKNYLSQLVKSTNFNTIDLSDIYTKLEEKYGKKQAMNLFQFFNTWFCIDKPTEKLNRLLLDKVMCTSTIRKRLDLLKGADIGIITTDKTVNFDLSIPSDIAVNPPTSEVLELLPKFEKPKPKPKHEEVKD</sequence>
<evidence type="ECO:0000259" key="1">
    <source>
        <dbReference type="Pfam" id="PF05144"/>
    </source>
</evidence>
<dbReference type="AlphaFoldDB" id="A0A1F4UK84"/>
<dbReference type="EMBL" id="MEUV01000045">
    <property type="protein sequence ID" value="OGC45220.1"/>
    <property type="molecule type" value="Genomic_DNA"/>
</dbReference>
<dbReference type="Pfam" id="PF05144">
    <property type="entry name" value="Phage_CRI"/>
    <property type="match status" value="1"/>
</dbReference>
<feature type="domain" description="Replication-associated protein G2P N-terminal" evidence="1">
    <location>
        <begin position="1"/>
        <end position="227"/>
    </location>
</feature>
<name>A0A1F4UK84_UNCKA</name>
<evidence type="ECO:0000313" key="3">
    <source>
        <dbReference type="Proteomes" id="UP000178615"/>
    </source>
</evidence>
<dbReference type="InterPro" id="IPR022686">
    <property type="entry name" value="G2P_N"/>
</dbReference>
<dbReference type="GO" id="GO:0006260">
    <property type="term" value="P:DNA replication"/>
    <property type="evidence" value="ECO:0007669"/>
    <property type="project" value="InterPro"/>
</dbReference>
<reference evidence="2 3" key="1">
    <citation type="journal article" date="2016" name="Nat. Commun.">
        <title>Thousands of microbial genomes shed light on interconnected biogeochemical processes in an aquifer system.</title>
        <authorList>
            <person name="Anantharaman K."/>
            <person name="Brown C.T."/>
            <person name="Hug L.A."/>
            <person name="Sharon I."/>
            <person name="Castelle C.J."/>
            <person name="Probst A.J."/>
            <person name="Thomas B.C."/>
            <person name="Singh A."/>
            <person name="Wilkins M.J."/>
            <person name="Karaoz U."/>
            <person name="Brodie E.L."/>
            <person name="Williams K.H."/>
            <person name="Hubbard S.S."/>
            <person name="Banfield J.F."/>
        </authorList>
    </citation>
    <scope>NUCLEOTIDE SEQUENCE [LARGE SCALE GENOMIC DNA]</scope>
</reference>